<reference evidence="1 2" key="1">
    <citation type="submission" date="2021-06" db="EMBL/GenBank/DDBJ databases">
        <authorList>
            <person name="Palmer J.M."/>
        </authorList>
    </citation>
    <scope>NUCLEOTIDE SEQUENCE [LARGE SCALE GENOMIC DNA]</scope>
    <source>
        <strain evidence="1 2">GA_2019</strain>
        <tissue evidence="1">Muscle</tissue>
    </source>
</reference>
<gene>
    <name evidence="1" type="ORF">GOODEAATRI_031783</name>
</gene>
<accession>A0ABV0MYT2</accession>
<evidence type="ECO:0000313" key="1">
    <source>
        <dbReference type="EMBL" id="MEQ2163588.1"/>
    </source>
</evidence>
<comment type="caution">
    <text evidence="1">The sequence shown here is derived from an EMBL/GenBank/DDBJ whole genome shotgun (WGS) entry which is preliminary data.</text>
</comment>
<dbReference type="EMBL" id="JAHRIO010015587">
    <property type="protein sequence ID" value="MEQ2163588.1"/>
    <property type="molecule type" value="Genomic_DNA"/>
</dbReference>
<organism evidence="1 2">
    <name type="scientific">Goodea atripinnis</name>
    <dbReference type="NCBI Taxonomy" id="208336"/>
    <lineage>
        <taxon>Eukaryota</taxon>
        <taxon>Metazoa</taxon>
        <taxon>Chordata</taxon>
        <taxon>Craniata</taxon>
        <taxon>Vertebrata</taxon>
        <taxon>Euteleostomi</taxon>
        <taxon>Actinopterygii</taxon>
        <taxon>Neopterygii</taxon>
        <taxon>Teleostei</taxon>
        <taxon>Neoteleostei</taxon>
        <taxon>Acanthomorphata</taxon>
        <taxon>Ovalentaria</taxon>
        <taxon>Atherinomorphae</taxon>
        <taxon>Cyprinodontiformes</taxon>
        <taxon>Goodeidae</taxon>
        <taxon>Goodea</taxon>
    </lineage>
</organism>
<evidence type="ECO:0000313" key="2">
    <source>
        <dbReference type="Proteomes" id="UP001476798"/>
    </source>
</evidence>
<keyword evidence="2" id="KW-1185">Reference proteome</keyword>
<dbReference type="Proteomes" id="UP001476798">
    <property type="component" value="Unassembled WGS sequence"/>
</dbReference>
<protein>
    <submittedName>
        <fullName evidence="1">Uncharacterized protein</fullName>
    </submittedName>
</protein>
<sequence length="89" mass="9832">MVQVQSAPVQNVTIEIVGIIKSGRMESELEVLINNQVNTFIMASPLLAEVLGVRLADDLEDRLLEKIPFLVQAEIQGNKITDLKAAEEM</sequence>
<name>A0ABV0MYT2_9TELE</name>
<proteinExistence type="predicted"/>